<feature type="domain" description="IPT/TIG" evidence="2">
    <location>
        <begin position="483"/>
        <end position="561"/>
    </location>
</feature>
<feature type="domain" description="IPT/TIG" evidence="2">
    <location>
        <begin position="826"/>
        <end position="905"/>
    </location>
</feature>
<dbReference type="EMBL" id="FYEW01000001">
    <property type="protein sequence ID" value="SNC65470.1"/>
    <property type="molecule type" value="Genomic_DNA"/>
</dbReference>
<dbReference type="InterPro" id="IPR013517">
    <property type="entry name" value="FG-GAP"/>
</dbReference>
<dbReference type="InterPro" id="IPR014756">
    <property type="entry name" value="Ig_E-set"/>
</dbReference>
<name>A0A212THW3_9BACT</name>
<dbReference type="AlphaFoldDB" id="A0A212THW3"/>
<dbReference type="Gene3D" id="2.130.10.130">
    <property type="entry name" value="Integrin alpha, N-terminal"/>
    <property type="match status" value="2"/>
</dbReference>
<dbReference type="NCBIfam" id="TIGR04183">
    <property type="entry name" value="Por_Secre_tail"/>
    <property type="match status" value="1"/>
</dbReference>
<dbReference type="InterPro" id="IPR015919">
    <property type="entry name" value="Cadherin-like_sf"/>
</dbReference>
<keyword evidence="4" id="KW-1185">Reference proteome</keyword>
<dbReference type="CDD" id="cd11304">
    <property type="entry name" value="Cadherin_repeat"/>
    <property type="match status" value="1"/>
</dbReference>
<dbReference type="InterPro" id="IPR032812">
    <property type="entry name" value="SbsA_Ig"/>
</dbReference>
<keyword evidence="1" id="KW-0732">Signal</keyword>
<gene>
    <name evidence="3" type="ORF">SAMN06265337_1302</name>
</gene>
<dbReference type="Pfam" id="PF05345">
    <property type="entry name" value="He_PIG"/>
    <property type="match status" value="1"/>
</dbReference>
<dbReference type="SMART" id="SM00429">
    <property type="entry name" value="IPT"/>
    <property type="match status" value="3"/>
</dbReference>
<dbReference type="SUPFAM" id="SSF69318">
    <property type="entry name" value="Integrin alpha N-terminal domain"/>
    <property type="match status" value="2"/>
</dbReference>
<dbReference type="CDD" id="cd00102">
    <property type="entry name" value="IPT"/>
    <property type="match status" value="1"/>
</dbReference>
<organism evidence="3 4">
    <name type="scientific">Hymenobacter gelipurpurascens</name>
    <dbReference type="NCBI Taxonomy" id="89968"/>
    <lineage>
        <taxon>Bacteria</taxon>
        <taxon>Pseudomonadati</taxon>
        <taxon>Bacteroidota</taxon>
        <taxon>Cytophagia</taxon>
        <taxon>Cytophagales</taxon>
        <taxon>Hymenobacteraceae</taxon>
        <taxon>Hymenobacter</taxon>
    </lineage>
</organism>
<dbReference type="SUPFAM" id="SSF81296">
    <property type="entry name" value="E set domains"/>
    <property type="match status" value="2"/>
</dbReference>
<protein>
    <submittedName>
        <fullName evidence="3">Por secretion system C-terminal sorting domain-containing protein</fullName>
    </submittedName>
</protein>
<dbReference type="InterPro" id="IPR028994">
    <property type="entry name" value="Integrin_alpha_N"/>
</dbReference>
<dbReference type="Pfam" id="PF01833">
    <property type="entry name" value="TIG"/>
    <property type="match status" value="3"/>
</dbReference>
<dbReference type="GO" id="GO:0005509">
    <property type="term" value="F:calcium ion binding"/>
    <property type="evidence" value="ECO:0007669"/>
    <property type="project" value="InterPro"/>
</dbReference>
<proteinExistence type="predicted"/>
<feature type="domain" description="IPT/TIG" evidence="2">
    <location>
        <begin position="745"/>
        <end position="823"/>
    </location>
</feature>
<dbReference type="CDD" id="cd00603">
    <property type="entry name" value="IPT_PCSR"/>
    <property type="match status" value="1"/>
</dbReference>
<dbReference type="InterPro" id="IPR013783">
    <property type="entry name" value="Ig-like_fold"/>
</dbReference>
<evidence type="ECO:0000256" key="1">
    <source>
        <dbReference type="ARBA" id="ARBA00022729"/>
    </source>
</evidence>
<dbReference type="Gene3D" id="2.60.40.3440">
    <property type="match status" value="1"/>
</dbReference>
<dbReference type="PANTHER" id="PTHR46580:SF2">
    <property type="entry name" value="MAM DOMAIN-CONTAINING PROTEIN"/>
    <property type="match status" value="1"/>
</dbReference>
<sequence>MVHRYTRALLLAGGMLLCALDGFAQLLQIIPPNITSLDPVRNAVRAPRTTNVAVSFDQALNTTAETQQALKIFSAQAGGRKAGTATVSGATLTFNPAIDFKPGETVFATITQGVQNSSGASLAKPHVYQFTSAARASSGTFNGLSVVPMGQGPRGVVAGDVDGDGDVDLLAANINSNTVTVRLNDGAGSFSNSTEVLVGSNPWDVALGDVDADGDLDIITGKSEGTTVSVSINNGTGVFSSYSEVSAGNQPVKVGVADIDGDGDLDLLAGSVSSFAVRLNSGTGSFSAGSDVQLGIGPWNNMALGDVDADGDIDILVSSPFNLAIEVLLNNGAGNFSVGTSVPVDNNVTGLHVADIDGDGDLDILISINADSGYVSVRLNNGEGAFTNGSDVAVGNNPSALTMGDVEGDGDLDLLVANFSSGTVSLRTNDGIGNFGGNTEVQAGGPNLISITVADIDADGDLDLILGDVSSYVGAILVFNQDPPTLTGLTPTSGPVGSSVVIAGTGFSGTSSVTFNGTAASNFIVNSTTQITVSVPGGATTGPVLVSRGSLVSNGVPFTVTHAPIAAAQSVSINEDTPKNINLSGSDADGDALTYTIASSPAHGTLSGTGSARTYTPDANYNGPDSFTFTANDGALTSASATVSITVTAVNDAPVLANVPATASIPKQVLYTFTATASDPDGGARTFSLVNAPAGATINSTSGVFAWTPTAPQAGSTYTFSIRVSDGALSDSKPISLTVLNNSSPAAFTGFSPTAGPVGTQVNIAGSGLGAVTAVRFNGTNATFSLANSNKIVATVPAGATSGLISLSTASSTLTSSTAFTVTPAAPTISSFTPGSGPVGAQVTLTGTNLTGTTAVRFNGVSATTFTVQSATSLRMTVPAGATKGKITLTTPGGTAQSKDQFTVTNTAARLVATTPGLEQALQASPNPSPDKVYLRFALTEKQAYDLRVYDLRGALVKVLRSESAPAGQLQEVEWDASACAEGLYLIRLNSAGRSQVLKVMLSR</sequence>
<dbReference type="GO" id="GO:0016020">
    <property type="term" value="C:membrane"/>
    <property type="evidence" value="ECO:0007669"/>
    <property type="project" value="InterPro"/>
</dbReference>
<dbReference type="Proteomes" id="UP000198131">
    <property type="component" value="Unassembled WGS sequence"/>
</dbReference>
<dbReference type="InterPro" id="IPR002909">
    <property type="entry name" value="IPT_dom"/>
</dbReference>
<dbReference type="Pfam" id="PF17963">
    <property type="entry name" value="Big_9"/>
    <property type="match status" value="1"/>
</dbReference>
<reference evidence="4" key="1">
    <citation type="submission" date="2017-06" db="EMBL/GenBank/DDBJ databases">
        <authorList>
            <person name="Varghese N."/>
            <person name="Submissions S."/>
        </authorList>
    </citation>
    <scope>NUCLEOTIDE SEQUENCE [LARGE SCALE GENOMIC DNA]</scope>
    <source>
        <strain evidence="4">DSM 11116</strain>
    </source>
</reference>
<dbReference type="Pfam" id="PF13517">
    <property type="entry name" value="FG-GAP_3"/>
    <property type="match status" value="3"/>
</dbReference>
<evidence type="ECO:0000313" key="4">
    <source>
        <dbReference type="Proteomes" id="UP000198131"/>
    </source>
</evidence>
<dbReference type="InterPro" id="IPR026444">
    <property type="entry name" value="Secre_tail"/>
</dbReference>
<dbReference type="Pfam" id="PF18962">
    <property type="entry name" value="Por_Secre_tail"/>
    <property type="match status" value="1"/>
</dbReference>
<dbReference type="Pfam" id="PF13205">
    <property type="entry name" value="Big_5"/>
    <property type="match status" value="1"/>
</dbReference>
<dbReference type="Gene3D" id="2.60.40.10">
    <property type="entry name" value="Immunoglobulins"/>
    <property type="match status" value="4"/>
</dbReference>
<dbReference type="PANTHER" id="PTHR46580">
    <property type="entry name" value="SENSOR KINASE-RELATED"/>
    <property type="match status" value="1"/>
</dbReference>
<accession>A0A212THW3</accession>
<evidence type="ECO:0000259" key="2">
    <source>
        <dbReference type="SMART" id="SM00429"/>
    </source>
</evidence>
<dbReference type="SUPFAM" id="SSF49313">
    <property type="entry name" value="Cadherin-like"/>
    <property type="match status" value="2"/>
</dbReference>
<evidence type="ECO:0000313" key="3">
    <source>
        <dbReference type="EMBL" id="SNC65470.1"/>
    </source>
</evidence>
<dbReference type="OrthoDB" id="886536at2"/>